<gene>
    <name evidence="2" type="ORF">KFK14_04630</name>
</gene>
<evidence type="ECO:0000259" key="1">
    <source>
        <dbReference type="Pfam" id="PF12680"/>
    </source>
</evidence>
<accession>A0A975Q2S2</accession>
<dbReference type="KEGG" id="spph:KFK14_04630"/>
<dbReference type="AlphaFoldDB" id="A0A975Q2S2"/>
<proteinExistence type="predicted"/>
<dbReference type="RefSeq" id="WP_070153728.1">
    <property type="nucleotide sequence ID" value="NZ_CP073910.1"/>
</dbReference>
<sequence length="151" mass="16832">MSASAPSASLDDAKAIVLGYFEDISAARYDAARARIAEDATWWVVGEGRWPIGGTYDKDSMRALTDMVRDRFPAGLKLTVHGAVAEGDRVFVEAESHGTRRDGRPYNNSYIFIFTVRDGLIRHRREYCDMFHANDLLCGPMDDAISQAEPK</sequence>
<organism evidence="2 3">
    <name type="scientific">Sphingobium phenoxybenzoativorans</name>
    <dbReference type="NCBI Taxonomy" id="1592790"/>
    <lineage>
        <taxon>Bacteria</taxon>
        <taxon>Pseudomonadati</taxon>
        <taxon>Pseudomonadota</taxon>
        <taxon>Alphaproteobacteria</taxon>
        <taxon>Sphingomonadales</taxon>
        <taxon>Sphingomonadaceae</taxon>
        <taxon>Sphingobium</taxon>
    </lineage>
</organism>
<dbReference type="InterPro" id="IPR032710">
    <property type="entry name" value="NTF2-like_dom_sf"/>
</dbReference>
<evidence type="ECO:0000313" key="3">
    <source>
        <dbReference type="Proteomes" id="UP000681425"/>
    </source>
</evidence>
<reference evidence="2" key="1">
    <citation type="submission" date="2021-04" db="EMBL/GenBank/DDBJ databases">
        <title>Isolation of p-tert-butylphenol degrading bacteria Sphingobium phenoxybenzoativorans Tas13 from active sludge.</title>
        <authorList>
            <person name="Li Y."/>
        </authorList>
    </citation>
    <scope>NUCLEOTIDE SEQUENCE</scope>
    <source>
        <strain evidence="2">Tas13</strain>
    </source>
</reference>
<dbReference type="EMBL" id="CP073910">
    <property type="protein sequence ID" value="QUT06733.1"/>
    <property type="molecule type" value="Genomic_DNA"/>
</dbReference>
<dbReference type="Proteomes" id="UP000681425">
    <property type="component" value="Chromosome"/>
</dbReference>
<dbReference type="PANTHER" id="PTHR41252:SF1">
    <property type="entry name" value="BLR2505 PROTEIN"/>
    <property type="match status" value="1"/>
</dbReference>
<protein>
    <submittedName>
        <fullName evidence="2">Nuclear transport factor 2 family protein</fullName>
    </submittedName>
</protein>
<dbReference type="SUPFAM" id="SSF54427">
    <property type="entry name" value="NTF2-like"/>
    <property type="match status" value="1"/>
</dbReference>
<evidence type="ECO:0000313" key="2">
    <source>
        <dbReference type="EMBL" id="QUT06733.1"/>
    </source>
</evidence>
<dbReference type="Gene3D" id="3.10.450.50">
    <property type="match status" value="1"/>
</dbReference>
<dbReference type="PANTHER" id="PTHR41252">
    <property type="entry name" value="BLR2505 PROTEIN"/>
    <property type="match status" value="1"/>
</dbReference>
<keyword evidence="3" id="KW-1185">Reference proteome</keyword>
<name>A0A975Q2S2_9SPHN</name>
<feature type="domain" description="SnoaL-like" evidence="1">
    <location>
        <begin position="19"/>
        <end position="122"/>
    </location>
</feature>
<dbReference type="InterPro" id="IPR037401">
    <property type="entry name" value="SnoaL-like"/>
</dbReference>
<dbReference type="Pfam" id="PF12680">
    <property type="entry name" value="SnoaL_2"/>
    <property type="match status" value="1"/>
</dbReference>
<dbReference type="OrthoDB" id="7061942at2"/>